<evidence type="ECO:0000256" key="4">
    <source>
        <dbReference type="ARBA" id="ARBA00022927"/>
    </source>
</evidence>
<dbReference type="SUPFAM" id="SSF48371">
    <property type="entry name" value="ARM repeat"/>
    <property type="match status" value="1"/>
</dbReference>
<dbReference type="Pfam" id="PF25758">
    <property type="entry name" value="TPR_IPO11"/>
    <property type="match status" value="1"/>
</dbReference>
<keyword evidence="4" id="KW-0653">Protein transport</keyword>
<evidence type="ECO:0000256" key="6">
    <source>
        <dbReference type="SAM" id="MobiDB-lite"/>
    </source>
</evidence>
<proteinExistence type="inferred from homology"/>
<reference evidence="8 9" key="1">
    <citation type="journal article" date="2018" name="Sci. Rep.">
        <title>Genomic signatures of local adaptation to the degree of environmental predictability in rotifers.</title>
        <authorList>
            <person name="Franch-Gras L."/>
            <person name="Hahn C."/>
            <person name="Garcia-Roger E.M."/>
            <person name="Carmona M.J."/>
            <person name="Serra M."/>
            <person name="Gomez A."/>
        </authorList>
    </citation>
    <scope>NUCLEOTIDE SEQUENCE [LARGE SCALE GENOMIC DNA]</scope>
    <source>
        <strain evidence="8">HYR1</strain>
    </source>
</reference>
<evidence type="ECO:0000256" key="3">
    <source>
        <dbReference type="ARBA" id="ARBA00022448"/>
    </source>
</evidence>
<dbReference type="STRING" id="10195.A0A3M7QST6"/>
<sequence>MNAEIDKEFAHVIFQTLNQALSSDKTLIDQAQQQLNVLQIRKEYSLVLVSILLDQSCEFSIRQMSGVLFKQFVEVHWSQNSEKFKEPEIDAEIKSKIRKILPLGLKDQTSKIRGSVAYVVATIASWDWPELWPELFDILLRGLNGSFDEANPSQIDMSVVHGSIETLAELVPEVTDLQMPQVAPAILPQIYKIFIDPQNYSIHLRKRAIEIFSSVVEVIADMSEYDPNAGKKYLYRFIPDYVYAMLKVISLNPSESASLIDFSLKKEILKAFTILFKSFSKKLATFINEILAQIWNCLVQSSHLFVQKIVNSNSTDMIDDEEKSSFENLAYQLFEFILILKDKKKYKDTVKKAIDELCYYTILYMQISDEQIENWASNPEQYVQDEDEESYSYSVRISAQELIENISSDFKLDTANAMNKTIERLMEDAQKLRQNNDNNWWKIYESCLLAVSCMKPVFEELIKVNKLEFNLTGFINEFVISCLHESNYPFLVGRALFTASKFPKLLNPQTLETLIKASGSAIQENQNPIIRISAMKAIFCFSSELSSENQQHLLVPHLPQITEGLFNMITHNSSNQIGTLSMETLTSVLAIDEEFLGTIEAKISPLAIALFLKNTSDPLVNSIITDIIKILIKNKYTNQRIEERLMPTLISILNSSLSPKSDDTNFSGLLTSTIDLITMVIRSSTQVPLSNYVMNAFIQIINICVKSEDTAVLQSGGECLRAYVSKSPDQIVNWKDDKGMSGLHFIVMVLNHMLDPKTSENSCSFIGKFITTLIKNTANILGENLDLILKAVLSKMQASDVLLVQQSLVMVFAQLIHSRMDDVLTFLSGLPGPTGKPVLEFFMTEWVSKQNLFVGPYDSKVSILALAKLLEHAITTDDSRFHSIFVRGDRIINPAEGIKTRSKSKTDKELYTQVPLLVKIYKLLINETHGLLEEKKDFNGDYEEEESDDEDEEEDENENKEDIDIDQSEEPAENLYNYLNKYDLFEDAFERDDLEDDPEALEDPLMKIDLLEFLSNFLKTLSQHPCYKLFSEHHNAIERDFLKEIGVTNV</sequence>
<dbReference type="SMART" id="SM00913">
    <property type="entry name" value="IBN_N"/>
    <property type="match status" value="1"/>
</dbReference>
<dbReference type="Gene3D" id="1.25.10.10">
    <property type="entry name" value="Leucine-rich Repeat Variant"/>
    <property type="match status" value="1"/>
</dbReference>
<dbReference type="InterPro" id="IPR016024">
    <property type="entry name" value="ARM-type_fold"/>
</dbReference>
<dbReference type="InterPro" id="IPR058669">
    <property type="entry name" value="TPR_IPO7/11-like"/>
</dbReference>
<feature type="compositionally biased region" description="Acidic residues" evidence="6">
    <location>
        <begin position="940"/>
        <end position="970"/>
    </location>
</feature>
<keyword evidence="3" id="KW-0813">Transport</keyword>
<organism evidence="8 9">
    <name type="scientific">Brachionus plicatilis</name>
    <name type="common">Marine rotifer</name>
    <name type="synonym">Brachionus muelleri</name>
    <dbReference type="NCBI Taxonomy" id="10195"/>
    <lineage>
        <taxon>Eukaryota</taxon>
        <taxon>Metazoa</taxon>
        <taxon>Spiralia</taxon>
        <taxon>Gnathifera</taxon>
        <taxon>Rotifera</taxon>
        <taxon>Eurotatoria</taxon>
        <taxon>Monogononta</taxon>
        <taxon>Pseudotrocha</taxon>
        <taxon>Ploima</taxon>
        <taxon>Brachionidae</taxon>
        <taxon>Brachionus</taxon>
    </lineage>
</organism>
<name>A0A3M7QST6_BRAPC</name>
<dbReference type="Proteomes" id="UP000276133">
    <property type="component" value="Unassembled WGS sequence"/>
</dbReference>
<accession>A0A3M7QST6</accession>
<dbReference type="GO" id="GO:0031267">
    <property type="term" value="F:small GTPase binding"/>
    <property type="evidence" value="ECO:0007669"/>
    <property type="project" value="InterPro"/>
</dbReference>
<comment type="similarity">
    <text evidence="2">Belongs to the importin beta family.</text>
</comment>
<evidence type="ECO:0000256" key="5">
    <source>
        <dbReference type="ARBA" id="ARBA00023242"/>
    </source>
</evidence>
<dbReference type="OrthoDB" id="431626at2759"/>
<keyword evidence="5" id="KW-0539">Nucleus</keyword>
<gene>
    <name evidence="8" type="ORF">BpHYR1_035824</name>
</gene>
<dbReference type="Pfam" id="PF03810">
    <property type="entry name" value="IBN_N"/>
    <property type="match status" value="1"/>
</dbReference>
<dbReference type="PROSITE" id="PS50166">
    <property type="entry name" value="IMPORTIN_B_NT"/>
    <property type="match status" value="1"/>
</dbReference>
<comment type="caution">
    <text evidence="8">The sequence shown here is derived from an EMBL/GenBank/DDBJ whole genome shotgun (WGS) entry which is preliminary data.</text>
</comment>
<comment type="subcellular location">
    <subcellularLocation>
        <location evidence="1">Nucleus</location>
    </subcellularLocation>
</comment>
<evidence type="ECO:0000256" key="1">
    <source>
        <dbReference type="ARBA" id="ARBA00004123"/>
    </source>
</evidence>
<evidence type="ECO:0000313" key="8">
    <source>
        <dbReference type="EMBL" id="RNA14456.1"/>
    </source>
</evidence>
<dbReference type="Pfam" id="PF25018">
    <property type="entry name" value="HEAT_IPO9_c"/>
    <property type="match status" value="1"/>
</dbReference>
<dbReference type="AlphaFoldDB" id="A0A3M7QST6"/>
<dbReference type="PANTHER" id="PTHR10997:SF9">
    <property type="entry name" value="IMPORTIN-9"/>
    <property type="match status" value="1"/>
</dbReference>
<dbReference type="InterPro" id="IPR056840">
    <property type="entry name" value="HEAT_IPO9_central"/>
</dbReference>
<feature type="domain" description="Importin N-terminal" evidence="7">
    <location>
        <begin position="31"/>
        <end position="101"/>
    </location>
</feature>
<dbReference type="PANTHER" id="PTHR10997">
    <property type="entry name" value="IMPORTIN-7, 8, 11"/>
    <property type="match status" value="1"/>
</dbReference>
<evidence type="ECO:0000259" key="7">
    <source>
        <dbReference type="PROSITE" id="PS50166"/>
    </source>
</evidence>
<keyword evidence="9" id="KW-1185">Reference proteome</keyword>
<evidence type="ECO:0000313" key="9">
    <source>
        <dbReference type="Proteomes" id="UP000276133"/>
    </source>
</evidence>
<dbReference type="InterPro" id="IPR001494">
    <property type="entry name" value="Importin-beta_N"/>
</dbReference>
<dbReference type="GO" id="GO:0005829">
    <property type="term" value="C:cytosol"/>
    <property type="evidence" value="ECO:0007669"/>
    <property type="project" value="TreeGrafter"/>
</dbReference>
<evidence type="ECO:0000256" key="2">
    <source>
        <dbReference type="ARBA" id="ARBA00007991"/>
    </source>
</evidence>
<dbReference type="GO" id="GO:0006606">
    <property type="term" value="P:protein import into nucleus"/>
    <property type="evidence" value="ECO:0007669"/>
    <property type="project" value="TreeGrafter"/>
</dbReference>
<dbReference type="GO" id="GO:0005635">
    <property type="term" value="C:nuclear envelope"/>
    <property type="evidence" value="ECO:0007669"/>
    <property type="project" value="TreeGrafter"/>
</dbReference>
<dbReference type="EMBL" id="REGN01005185">
    <property type="protein sequence ID" value="RNA14456.1"/>
    <property type="molecule type" value="Genomic_DNA"/>
</dbReference>
<dbReference type="InterPro" id="IPR011989">
    <property type="entry name" value="ARM-like"/>
</dbReference>
<protein>
    <submittedName>
        <fullName evidence="8">Importin-9</fullName>
    </submittedName>
</protein>
<feature type="region of interest" description="Disordered" evidence="6">
    <location>
        <begin position="935"/>
        <end position="970"/>
    </location>
</feature>